<sequence>MVRIKSNHTILPSEPTPKGRLWLSKCDQLIHPRTYTPTIYIYKPQHRNHTTSCSVIERMRDSLSKTLVHYYPLAGRLRCIGRKQYEVDCNEMGVTLLEAESDKILDEYDDFAPDSSIRELIPKIDFGEPIEKLPFLFVQVTRFSCGSFSVGFASSHMVMDGVSATDFVKSWAKLARGYKLNKEETPSLDRMALQSQELRMVQAPRFRHREFEPLPLILSQSDNTEERNKETSIELLKFTKEEVEKLKIKVNQATKVQEIVGQHGRPYSKFEALSAHIWRCVTKARRPDNLQPTVVWTVGDIRNRLNPPLPGNYFGNAVFPTVTPECLSGDIISKTLSYAAEKVRESIETLTDEYIRSQFDFLTSDQLHKFGSVQDHFLGNPNLTIGCWTGIPIFEADFGWGKPIYVGLGALDGDGSTFIIPTSAGDGSLIVAICLQKTHMKAFKMLFYEDLEN</sequence>
<reference evidence="1 2" key="1">
    <citation type="journal article" date="2022" name="DNA Res.">
        <title>Chromosomal-level genome assembly of the orchid tree Bauhinia variegata (Leguminosae; Cercidoideae) supports the allotetraploid origin hypothesis of Bauhinia.</title>
        <authorList>
            <person name="Zhong Y."/>
            <person name="Chen Y."/>
            <person name="Zheng D."/>
            <person name="Pang J."/>
            <person name="Liu Y."/>
            <person name="Luo S."/>
            <person name="Meng S."/>
            <person name="Qian L."/>
            <person name="Wei D."/>
            <person name="Dai S."/>
            <person name="Zhou R."/>
        </authorList>
    </citation>
    <scope>NUCLEOTIDE SEQUENCE [LARGE SCALE GENOMIC DNA]</scope>
    <source>
        <strain evidence="1">BV-YZ2020</strain>
    </source>
</reference>
<organism evidence="1 2">
    <name type="scientific">Bauhinia variegata</name>
    <name type="common">Purple orchid tree</name>
    <name type="synonym">Phanera variegata</name>
    <dbReference type="NCBI Taxonomy" id="167791"/>
    <lineage>
        <taxon>Eukaryota</taxon>
        <taxon>Viridiplantae</taxon>
        <taxon>Streptophyta</taxon>
        <taxon>Embryophyta</taxon>
        <taxon>Tracheophyta</taxon>
        <taxon>Spermatophyta</taxon>
        <taxon>Magnoliopsida</taxon>
        <taxon>eudicotyledons</taxon>
        <taxon>Gunneridae</taxon>
        <taxon>Pentapetalae</taxon>
        <taxon>rosids</taxon>
        <taxon>fabids</taxon>
        <taxon>Fabales</taxon>
        <taxon>Fabaceae</taxon>
        <taxon>Cercidoideae</taxon>
        <taxon>Cercideae</taxon>
        <taxon>Bauhiniinae</taxon>
        <taxon>Bauhinia</taxon>
    </lineage>
</organism>
<protein>
    <submittedName>
        <fullName evidence="1">Uncharacterized protein</fullName>
    </submittedName>
</protein>
<gene>
    <name evidence="1" type="ORF">L6164_000055</name>
</gene>
<dbReference type="EMBL" id="CM039426">
    <property type="protein sequence ID" value="KAI4356001.1"/>
    <property type="molecule type" value="Genomic_DNA"/>
</dbReference>
<comment type="caution">
    <text evidence="1">The sequence shown here is derived from an EMBL/GenBank/DDBJ whole genome shotgun (WGS) entry which is preliminary data.</text>
</comment>
<evidence type="ECO:0000313" key="2">
    <source>
        <dbReference type="Proteomes" id="UP000828941"/>
    </source>
</evidence>
<evidence type="ECO:0000313" key="1">
    <source>
        <dbReference type="EMBL" id="KAI4356001.1"/>
    </source>
</evidence>
<proteinExistence type="predicted"/>
<keyword evidence="2" id="KW-1185">Reference proteome</keyword>
<dbReference type="Proteomes" id="UP000828941">
    <property type="component" value="Chromosome 1"/>
</dbReference>
<accession>A0ACB9Q5F1</accession>
<name>A0ACB9Q5F1_BAUVA</name>